<dbReference type="STRING" id="177439.DPPB74"/>
<evidence type="ECO:0000313" key="1">
    <source>
        <dbReference type="EMBL" id="CAG37938.1"/>
    </source>
</evidence>
<dbReference type="AlphaFoldDB" id="Q6AIA9"/>
<reference evidence="1 2" key="1">
    <citation type="journal article" date="2004" name="Environ. Microbiol.">
        <title>The genome of Desulfotalea psychrophila, a sulfate-reducing bacterium from permanently cold Arctic sediments.</title>
        <authorList>
            <person name="Rabus R."/>
            <person name="Ruepp A."/>
            <person name="Frickey T."/>
            <person name="Rattei T."/>
            <person name="Fartmann B."/>
            <person name="Stark M."/>
            <person name="Bauer M."/>
            <person name="Zibat A."/>
            <person name="Lombardot T."/>
            <person name="Becker I."/>
            <person name="Amann J."/>
            <person name="Gellner K."/>
            <person name="Teeling H."/>
            <person name="Leuschner W.D."/>
            <person name="Gloeckner F.-O."/>
            <person name="Lupas A.N."/>
            <person name="Amann R."/>
            <person name="Klenk H.-P."/>
        </authorList>
    </citation>
    <scope>NUCLEOTIDE SEQUENCE [LARGE SCALE GENOMIC DNA]</scope>
    <source>
        <strain evidence="2">DSM 12343 / LSv54</strain>
        <plasmid evidence="2">large</plasmid>
    </source>
</reference>
<protein>
    <submittedName>
        <fullName evidence="1">Probable glycosyltransferase</fullName>
    </submittedName>
</protein>
<dbReference type="InterPro" id="IPR029465">
    <property type="entry name" value="ATPgrasp_TupA"/>
</dbReference>
<dbReference type="Proteomes" id="UP000000602">
    <property type="component" value="Plasmid large"/>
</dbReference>
<keyword evidence="2" id="KW-1185">Reference proteome</keyword>
<geneLocation type="plasmid" evidence="2">
    <name>large</name>
</geneLocation>
<accession>Q6AIA9</accession>
<dbReference type="eggNOG" id="COG3307">
    <property type="taxonomic scope" value="Bacteria"/>
</dbReference>
<organism evidence="1 2">
    <name type="scientific">Desulfotalea psychrophila (strain LSv54 / DSM 12343)</name>
    <dbReference type="NCBI Taxonomy" id="177439"/>
    <lineage>
        <taxon>Bacteria</taxon>
        <taxon>Pseudomonadati</taxon>
        <taxon>Thermodesulfobacteriota</taxon>
        <taxon>Desulfobulbia</taxon>
        <taxon>Desulfobulbales</taxon>
        <taxon>Desulfocapsaceae</taxon>
        <taxon>Desulfotalea</taxon>
    </lineage>
</organism>
<name>Q6AIA9_DESPS</name>
<dbReference type="GO" id="GO:0016740">
    <property type="term" value="F:transferase activity"/>
    <property type="evidence" value="ECO:0007669"/>
    <property type="project" value="UniProtKB-KW"/>
</dbReference>
<keyword evidence="1" id="KW-0808">Transferase</keyword>
<proteinExistence type="predicted"/>
<dbReference type="EMBL" id="CR522871">
    <property type="protein sequence ID" value="CAG37938.1"/>
    <property type="molecule type" value="Genomic_DNA"/>
</dbReference>
<evidence type="ECO:0000313" key="2">
    <source>
        <dbReference type="Proteomes" id="UP000000602"/>
    </source>
</evidence>
<dbReference type="KEGG" id="dps:DPPB74"/>
<dbReference type="OrthoDB" id="9791827at2"/>
<gene>
    <name evidence="1" type="ordered locus">DPPB74</name>
</gene>
<dbReference type="Pfam" id="PF14305">
    <property type="entry name" value="ATPgrasp_TupA"/>
    <property type="match status" value="1"/>
</dbReference>
<dbReference type="HOGENOM" id="CLU_056705_0_0_7"/>
<sequence length="329" mass="39160">MIYLKKINKNILYMKTMLISKFKSILKRLWFRPLVVIPTIMRKLPVSWISDKSFIIIDYFCSMNRVINLKAPKTFNEKIQWLKLNIRNQDLSKYVDKYDVKKIISEKTGKDKIIPTIGVWDDVEDIDFDMLPKQFVIKCTHDSGSVIICEDKSSLDIFSMKKKLKKYLNRNFYKYSREYIYKDIKPRIIAEKYIKPFNGNELKDYKFFCFDAKVKYIQVDIGRFSNHHKNFYDTNFNLLPFTYEKKPIYHGKAEKPDNLKEMIKCAELLSKGFPFVRVDLYTTGEQIYFGELTFTPSGGRAYFTPKKYDLILGESIKLNNIKKVMDQYD</sequence>